<dbReference type="Pfam" id="PF00266">
    <property type="entry name" value="Aminotran_5"/>
    <property type="match status" value="1"/>
</dbReference>
<keyword evidence="2 4" id="KW-0663">Pyridoxal phosphate</keyword>
<gene>
    <name evidence="4" type="primary">hxB</name>
    <name evidence="7" type="ORF">FJTKL_14695</name>
</gene>
<dbReference type="Pfam" id="PF03473">
    <property type="entry name" value="MOSC"/>
    <property type="match status" value="1"/>
</dbReference>
<dbReference type="EC" id="2.8.1.9" evidence="4"/>
<dbReference type="PROSITE" id="PS51340">
    <property type="entry name" value="MOSC"/>
    <property type="match status" value="1"/>
</dbReference>
<dbReference type="InterPro" id="IPR005302">
    <property type="entry name" value="MoCF_Sase_C"/>
</dbReference>
<comment type="cofactor">
    <cofactor evidence="4">
        <name>pyridoxal 5'-phosphate</name>
        <dbReference type="ChEBI" id="CHEBI:597326"/>
    </cofactor>
</comment>
<feature type="modified residue" description="N6-(pyridoxal phosphate)lysine" evidence="4">
    <location>
        <position position="237"/>
    </location>
</feature>
<dbReference type="HAMAP" id="MF_03050">
    <property type="entry name" value="MOCOS"/>
    <property type="match status" value="1"/>
</dbReference>
<accession>A0ABR4F7J9</accession>
<feature type="domain" description="MOSC" evidence="6">
    <location>
        <begin position="673"/>
        <end position="844"/>
    </location>
</feature>
<dbReference type="Gene3D" id="3.40.640.10">
    <property type="entry name" value="Type I PLP-dependent aspartate aminotransferase-like (Major domain)"/>
    <property type="match status" value="1"/>
</dbReference>
<evidence type="ECO:0000256" key="3">
    <source>
        <dbReference type="ARBA" id="ARBA00023150"/>
    </source>
</evidence>
<dbReference type="InterPro" id="IPR015424">
    <property type="entry name" value="PyrdxlP-dep_Trfase"/>
</dbReference>
<dbReference type="Gene3D" id="3.90.1150.10">
    <property type="entry name" value="Aspartate Aminotransferase, domain 1"/>
    <property type="match status" value="1"/>
</dbReference>
<evidence type="ECO:0000256" key="1">
    <source>
        <dbReference type="ARBA" id="ARBA00022679"/>
    </source>
</evidence>
<name>A0ABR4F7J9_9PEZI</name>
<reference evidence="7 8" key="1">
    <citation type="submission" date="2024-03" db="EMBL/GenBank/DDBJ databases">
        <title>A high-quality draft genome sequence of Diaporthe vaccinii, a causative agent of upright dieback and viscid rot disease in cranberry plants.</title>
        <authorList>
            <person name="Sarrasin M."/>
            <person name="Lang B.F."/>
            <person name="Burger G."/>
        </authorList>
    </citation>
    <scope>NUCLEOTIDE SEQUENCE [LARGE SCALE GENOMIC DNA]</scope>
    <source>
        <strain evidence="7 8">IS7</strain>
    </source>
</reference>
<keyword evidence="1 4" id="KW-0808">Transferase</keyword>
<dbReference type="InterPro" id="IPR005303">
    <property type="entry name" value="MOCOS_middle"/>
</dbReference>
<feature type="active site" evidence="4">
    <location>
        <position position="400"/>
    </location>
</feature>
<feature type="compositionally biased region" description="Basic residues" evidence="5">
    <location>
        <begin position="646"/>
        <end position="658"/>
    </location>
</feature>
<dbReference type="SUPFAM" id="SSF53383">
    <property type="entry name" value="PLP-dependent transferases"/>
    <property type="match status" value="1"/>
</dbReference>
<evidence type="ECO:0000256" key="2">
    <source>
        <dbReference type="ARBA" id="ARBA00022898"/>
    </source>
</evidence>
<dbReference type="InterPro" id="IPR000192">
    <property type="entry name" value="Aminotrans_V_dom"/>
</dbReference>
<organism evidence="7 8">
    <name type="scientific">Diaporthe vaccinii</name>
    <dbReference type="NCBI Taxonomy" id="105482"/>
    <lineage>
        <taxon>Eukaryota</taxon>
        <taxon>Fungi</taxon>
        <taxon>Dikarya</taxon>
        <taxon>Ascomycota</taxon>
        <taxon>Pezizomycotina</taxon>
        <taxon>Sordariomycetes</taxon>
        <taxon>Sordariomycetidae</taxon>
        <taxon>Diaporthales</taxon>
        <taxon>Diaporthaceae</taxon>
        <taxon>Diaporthe</taxon>
        <taxon>Diaporthe eres species complex</taxon>
    </lineage>
</organism>
<feature type="region of interest" description="Disordered" evidence="5">
    <location>
        <begin position="640"/>
        <end position="666"/>
    </location>
</feature>
<dbReference type="InterPro" id="IPR015422">
    <property type="entry name" value="PyrdxlP-dep_Trfase_small"/>
</dbReference>
<keyword evidence="3 4" id="KW-0501">Molybdenum cofactor biosynthesis</keyword>
<dbReference type="EMBL" id="JBAWTH010000008">
    <property type="protein sequence ID" value="KAL2290672.1"/>
    <property type="molecule type" value="Genomic_DNA"/>
</dbReference>
<dbReference type="SUPFAM" id="SSF141673">
    <property type="entry name" value="MOSC N-terminal domain-like"/>
    <property type="match status" value="1"/>
</dbReference>
<proteinExistence type="inferred from homology"/>
<keyword evidence="8" id="KW-1185">Reference proteome</keyword>
<sequence>MDASRGPRLASGYNSAVERLRETEYPMLNGSIYLDHAGTTLYPKSLVDEFAAEMTSSLLGNPHSASPSSQLSTIRIEDTRLRALQFFNADPADFDLIFVANATAGIKLVAEALRAAPGGFEYAYHQSAHTSLVGLREEAGTSICLDDAAVEEWINGKMPLQHEAESVATTLFAYAAQSNMDGRRYPLDWSQRLRNLDRPSGTFGLTILDAAALAPTAPMDLRNSDVAADFTVLSFSKIFGFPDLGALIVRRQAFYNFDFKRYFGGGTVDTVVTNKEQWHAPKTHRLHERLEDGTLPIHSIIALDIAMRIHGKLFGSMSAVASHVSFLTRRLREGLQQLRHHNGMQVCQIYSPDHASITDPSAGPIIAFNIRNQAGAWISLVEVEKLASLKNFHIRTGGVCNPGGVAYALDLEPWEIKRNFSAGFRCGSDNDIIAGKPSGVIRVSLGAMSSIADVDAFVAFITDFYCEQTSPDDAPQDTHSGPELQPELFVAGITVYPIKSCGGFTVPQDAVWEVRPEGLAWDREWCLLHRGSGHALSQKRYPRMALIKPFLDFETGQLRITYTGSLSDPSQPKTVSVPLSSNPASFHASFSSLLTSHRPLSSRVCGEEISAKTYISDEINDFFTTVLGVPCMLARFPPGGQAANKSARHSKAHLQKHQKNYDSEDSSYESLSLPVVSAITPPSPPDSDVEQNNRRKILLSNESPILAINMASLRALNKEIVKNGGTEVPSAVFRANIVLDSPGSTNNNLKLAYTEDNWCKIRIGQQDFKMLGSCRRCHMVCINQDSAEKSQEPFVTLSKTRRFDGKVFFGTHMCHVPQQGQTLATSTRESQYPTVRGGDRVVVD</sequence>
<dbReference type="Pfam" id="PF03476">
    <property type="entry name" value="MOSC_N"/>
    <property type="match status" value="1"/>
</dbReference>
<protein>
    <recommendedName>
        <fullName evidence="4">Molybdenum cofactor sulfurase</fullName>
        <shortName evidence="4">MCS</shortName>
        <shortName evidence="4">MOS</shortName>
        <shortName evidence="4">MoCo sulfurase</shortName>
        <ecNumber evidence="4">2.8.1.9</ecNumber>
    </recommendedName>
    <alternativeName>
        <fullName evidence="4">Molybdenum cofactor sulfurtransferase</fullName>
    </alternativeName>
</protein>
<comment type="caution">
    <text evidence="7">The sequence shown here is derived from an EMBL/GenBank/DDBJ whole genome shotgun (WGS) entry which is preliminary data.</text>
</comment>
<comment type="catalytic activity">
    <reaction evidence="4">
        <text>Mo-molybdopterin + L-cysteine + AH2 = thio-Mo-molybdopterin + L-alanine + A + H2O</text>
        <dbReference type="Rhea" id="RHEA:42636"/>
        <dbReference type="ChEBI" id="CHEBI:13193"/>
        <dbReference type="ChEBI" id="CHEBI:15377"/>
        <dbReference type="ChEBI" id="CHEBI:17499"/>
        <dbReference type="ChEBI" id="CHEBI:35235"/>
        <dbReference type="ChEBI" id="CHEBI:57972"/>
        <dbReference type="ChEBI" id="CHEBI:71302"/>
        <dbReference type="ChEBI" id="CHEBI:82685"/>
        <dbReference type="EC" id="2.8.1.9"/>
    </reaction>
</comment>
<evidence type="ECO:0000259" key="6">
    <source>
        <dbReference type="PROSITE" id="PS51340"/>
    </source>
</evidence>
<dbReference type="InterPro" id="IPR015421">
    <property type="entry name" value="PyrdxlP-dep_Trfase_major"/>
</dbReference>
<dbReference type="Proteomes" id="UP001600888">
    <property type="component" value="Unassembled WGS sequence"/>
</dbReference>
<evidence type="ECO:0000313" key="8">
    <source>
        <dbReference type="Proteomes" id="UP001600888"/>
    </source>
</evidence>
<comment type="similarity">
    <text evidence="4">Belongs to the class-V pyridoxal-phosphate-dependent aminotransferase family. MOCOS subfamily.</text>
</comment>
<comment type="function">
    <text evidence="4">Sulfurates the molybdenum cofactor. Sulfation of molybdenum is essential for xanthine dehydrogenase (XDH) and aldehyde oxidase (ADO) enzymes in which molybdenum cofactor is liganded by 1 oxygen and 1 sulfur atom in active form.</text>
</comment>
<dbReference type="InterPro" id="IPR028886">
    <property type="entry name" value="MoCo_sulfurase"/>
</dbReference>
<evidence type="ECO:0000313" key="7">
    <source>
        <dbReference type="EMBL" id="KAL2290672.1"/>
    </source>
</evidence>
<dbReference type="PANTHER" id="PTHR14237">
    <property type="entry name" value="MOLYBDOPTERIN COFACTOR SULFURASE MOSC"/>
    <property type="match status" value="1"/>
</dbReference>
<dbReference type="PANTHER" id="PTHR14237:SF80">
    <property type="entry name" value="MOLYBDENUM COFACTOR SULFURASE"/>
    <property type="match status" value="1"/>
</dbReference>
<evidence type="ECO:0000256" key="4">
    <source>
        <dbReference type="HAMAP-Rule" id="MF_03050"/>
    </source>
</evidence>
<evidence type="ECO:0000256" key="5">
    <source>
        <dbReference type="SAM" id="MobiDB-lite"/>
    </source>
</evidence>